<reference evidence="2" key="1">
    <citation type="submission" date="2010-11" db="EMBL/GenBank/DDBJ databases">
        <title>The complete genome of Desulfurococcus mucosus DSM 2162.</title>
        <authorList>
            <consortium name="US DOE Joint Genome Institute (JGI-PGF)"/>
            <person name="Lucas S."/>
            <person name="Copeland A."/>
            <person name="Lapidus A."/>
            <person name="Bruce D."/>
            <person name="Goodwin L."/>
            <person name="Pitluck S."/>
            <person name="Kyrpides N."/>
            <person name="Mavromatis K."/>
            <person name="Pagani I."/>
            <person name="Ivanova N."/>
            <person name="Ovchinnikova G."/>
            <person name="Chertkov O."/>
            <person name="Held B."/>
            <person name="Brettin T."/>
            <person name="Detter J.C."/>
            <person name="Tapia R."/>
            <person name="Han C."/>
            <person name="Land M."/>
            <person name="Hauser L."/>
            <person name="Markowitz V."/>
            <person name="Cheng J.-F."/>
            <person name="Hugenholtz P."/>
            <person name="Woyke T."/>
            <person name="Wu D."/>
            <person name="Wirth R."/>
            <person name="Bilek Y."/>
            <person name="Hader T."/>
            <person name="Klenk H.-P."/>
            <person name="Eisen J.A."/>
        </authorList>
    </citation>
    <scope>NUCLEOTIDE SEQUENCE [LARGE SCALE GENOMIC DNA]</scope>
    <source>
        <strain evidence="2">ATCC 35584 / DSM 2162 / JCM 9187 / O7/1</strain>
    </source>
</reference>
<dbReference type="GO" id="GO:0003824">
    <property type="term" value="F:catalytic activity"/>
    <property type="evidence" value="ECO:0007669"/>
    <property type="project" value="InterPro"/>
</dbReference>
<dbReference type="eggNOG" id="arCOG04155">
    <property type="taxonomic scope" value="Archaea"/>
</dbReference>
<dbReference type="Gene3D" id="1.10.1670.10">
    <property type="entry name" value="Helix-hairpin-Helix base-excision DNA repair enzymes (C-terminal)"/>
    <property type="match status" value="1"/>
</dbReference>
<dbReference type="InterPro" id="IPR023170">
    <property type="entry name" value="HhH_base_excis_C"/>
</dbReference>
<reference evidence="1 2" key="2">
    <citation type="journal article" date="2011" name="Stand. Genomic Sci.">
        <title>Complete genome sequence of Desulfurococcus mucosus type strain (O7/1).</title>
        <authorList>
            <person name="Wirth R."/>
            <person name="Chertkov O."/>
            <person name="Held B."/>
            <person name="Lapidus A."/>
            <person name="Nolan M."/>
            <person name="Lucas S."/>
            <person name="Hammon N."/>
            <person name="Deshpande S."/>
            <person name="Cheng J.F."/>
            <person name="Tapia R."/>
            <person name="Han C."/>
            <person name="Goodwin L."/>
            <person name="Pitluck S."/>
            <person name="Liolios K."/>
            <person name="Ioanna P."/>
            <person name="Ivanova N."/>
            <person name="Mavromatis K."/>
            <person name="Mikhailova N."/>
            <person name="Pati A."/>
            <person name="Chen A."/>
            <person name="Palaniappan K."/>
            <person name="Land M."/>
            <person name="Hauser L."/>
            <person name="Chang Y.J."/>
            <person name="Jeffries C.D."/>
            <person name="Bilek Y."/>
            <person name="Hader T."/>
            <person name="Rohde M."/>
            <person name="Spring S."/>
            <person name="Sikorski J."/>
            <person name="Goker M."/>
            <person name="Woyke T."/>
            <person name="Bristow J."/>
            <person name="Eisen J.A."/>
            <person name="Markowitz V."/>
            <person name="Hugenholtz P."/>
            <person name="Kyrpides N.C."/>
            <person name="Klenk H.P."/>
        </authorList>
    </citation>
    <scope>NUCLEOTIDE SEQUENCE [LARGE SCALE GENOMIC DNA]</scope>
    <source>
        <strain evidence="2">ATCC 35584 / DSM 2162 / JCM 9187 / O7/1</strain>
    </source>
</reference>
<keyword evidence="2" id="KW-1185">Reference proteome</keyword>
<sequence length="317" mass="36299">MEVIGLDEGIVERVARTLRNNPERISTIDLCDTRFYPSCSEDVESVARYFIVMVAMDHRLSRPGKPYEAELEDGVYRGAELLYRLGMRKYMEDPGFFNPEHLASIRVDEVEAWLSVGNAKPPDIEVRTLLLRDMGLKITRLFNGNVKDIIEASGGRLYGSLGDPGLIDLLRVFRAFEDPVEKKPLLLAKFLSRRGVITLREKLGIPVDNHLSRIAYRLGIVMVSGSLWAKIRGHVEVTRSEDTLLRLIVRRGYEAVADKAGLDPGVVDDYFWLMGRNTCLREGEPRCDKCLFKGFCKARRNSSFMVPEHHYYDTWYY</sequence>
<dbReference type="EMBL" id="CP002363">
    <property type="protein sequence ID" value="ADV65077.1"/>
    <property type="molecule type" value="Genomic_DNA"/>
</dbReference>
<dbReference type="InterPro" id="IPR011257">
    <property type="entry name" value="DNA_glycosylase"/>
</dbReference>
<evidence type="ECO:0000313" key="2">
    <source>
        <dbReference type="Proteomes" id="UP000001068"/>
    </source>
</evidence>
<dbReference type="KEGG" id="dmu:Desmu_0772"/>
<dbReference type="GO" id="GO:0006281">
    <property type="term" value="P:DNA repair"/>
    <property type="evidence" value="ECO:0007669"/>
    <property type="project" value="InterPro"/>
</dbReference>
<dbReference type="STRING" id="765177.Desmu_0772"/>
<organism evidence="1 2">
    <name type="scientific">Desulfurococcus mucosus (strain ATCC 35584 / DSM 2162 / JCM 9187 / O7/1)</name>
    <dbReference type="NCBI Taxonomy" id="765177"/>
    <lineage>
        <taxon>Archaea</taxon>
        <taxon>Thermoproteota</taxon>
        <taxon>Thermoprotei</taxon>
        <taxon>Desulfurococcales</taxon>
        <taxon>Desulfurococcaceae</taxon>
        <taxon>Desulfurococcus</taxon>
    </lineage>
</organism>
<name>E8R9A1_DESM0</name>
<dbReference type="SUPFAM" id="SSF48150">
    <property type="entry name" value="DNA-glycosylase"/>
    <property type="match status" value="1"/>
</dbReference>
<dbReference type="OrthoDB" id="84708at2157"/>
<evidence type="ECO:0000313" key="1">
    <source>
        <dbReference type="EMBL" id="ADV65077.1"/>
    </source>
</evidence>
<proteinExistence type="predicted"/>
<dbReference type="AlphaFoldDB" id="E8R9A1"/>
<accession>E8R9A1</accession>
<dbReference type="HOGENOM" id="CLU_835761_0_0_2"/>
<gene>
    <name evidence="1" type="ordered locus">Desmu_0772</name>
</gene>
<protein>
    <submittedName>
        <fullName evidence="1">Iron-sulfur cluster loop</fullName>
    </submittedName>
</protein>
<dbReference type="Proteomes" id="UP000001068">
    <property type="component" value="Chromosome"/>
</dbReference>